<accession>A0A9P7G7P0</accession>
<dbReference type="Proteomes" id="UP000775547">
    <property type="component" value="Unassembled WGS sequence"/>
</dbReference>
<evidence type="ECO:0000313" key="3">
    <source>
        <dbReference type="Proteomes" id="UP000775547"/>
    </source>
</evidence>
<organism evidence="2 3">
    <name type="scientific">Asterophora parasitica</name>
    <dbReference type="NCBI Taxonomy" id="117018"/>
    <lineage>
        <taxon>Eukaryota</taxon>
        <taxon>Fungi</taxon>
        <taxon>Dikarya</taxon>
        <taxon>Basidiomycota</taxon>
        <taxon>Agaricomycotina</taxon>
        <taxon>Agaricomycetes</taxon>
        <taxon>Agaricomycetidae</taxon>
        <taxon>Agaricales</taxon>
        <taxon>Tricholomatineae</taxon>
        <taxon>Lyophyllaceae</taxon>
        <taxon>Asterophora</taxon>
    </lineage>
</organism>
<name>A0A9P7G7P0_9AGAR</name>
<keyword evidence="1" id="KW-0472">Membrane</keyword>
<protein>
    <submittedName>
        <fullName evidence="2">Uncharacterized protein</fullName>
    </submittedName>
</protein>
<keyword evidence="1" id="KW-1133">Transmembrane helix</keyword>
<keyword evidence="1" id="KW-0812">Transmembrane</keyword>
<sequence>MSTTILPTSVAAKPTTPRKAAKPLQTPIIERVTKRDCRFLKRDFTHEDPLATLMLMQMLADVYEDRRVVLEVKEKDRKAGAALAAQDHLELNDNQKKIEEFLMRTGFLSRPEPPEPSPTPEPTALPQVIEIGDAPKGIAPLSSTKRLLAWSKATPRKLPTKFVPKNILRILQKHIAPTKRCQPKPRMTLPKAKHTPTPVYRPVGYATSHQRIGHFLTCTVTQARPALPRIVPSIKPRLRRMSSDDSRALLISSARFGQKRIPRPIMGRALQPAVESHISPQPNNGPKNDELKVCARTKASSSPMVVVPIFVPDEDDVDLPVMPEAPSPGQIISFYLMTVVFFFVDLALNLLFNVSTYVLRAVWKVLWAMLCIVFYFPDDNELRPPIV</sequence>
<comment type="caution">
    <text evidence="2">The sequence shown here is derived from an EMBL/GenBank/DDBJ whole genome shotgun (WGS) entry which is preliminary data.</text>
</comment>
<dbReference type="EMBL" id="JABCKV010000207">
    <property type="protein sequence ID" value="KAG5642202.1"/>
    <property type="molecule type" value="Genomic_DNA"/>
</dbReference>
<feature type="transmembrane region" description="Helical" evidence="1">
    <location>
        <begin position="357"/>
        <end position="376"/>
    </location>
</feature>
<evidence type="ECO:0000256" key="1">
    <source>
        <dbReference type="SAM" id="Phobius"/>
    </source>
</evidence>
<proteinExistence type="predicted"/>
<feature type="transmembrane region" description="Helical" evidence="1">
    <location>
        <begin position="332"/>
        <end position="352"/>
    </location>
</feature>
<reference evidence="2" key="1">
    <citation type="submission" date="2020-07" db="EMBL/GenBank/DDBJ databases">
        <authorList>
            <person name="Nieuwenhuis M."/>
            <person name="Van De Peppel L.J.J."/>
        </authorList>
    </citation>
    <scope>NUCLEOTIDE SEQUENCE</scope>
    <source>
        <strain evidence="2">AP01</strain>
        <tissue evidence="2">Mycelium</tissue>
    </source>
</reference>
<gene>
    <name evidence="2" type="ORF">DXG03_003418</name>
</gene>
<keyword evidence="3" id="KW-1185">Reference proteome</keyword>
<dbReference type="AlphaFoldDB" id="A0A9P7G7P0"/>
<evidence type="ECO:0000313" key="2">
    <source>
        <dbReference type="EMBL" id="KAG5642202.1"/>
    </source>
</evidence>
<dbReference type="OrthoDB" id="3063096at2759"/>
<reference evidence="2" key="2">
    <citation type="submission" date="2021-10" db="EMBL/GenBank/DDBJ databases">
        <title>Phylogenomics reveals ancestral predisposition of the termite-cultivated fungus Termitomyces towards a domesticated lifestyle.</title>
        <authorList>
            <person name="Auxier B."/>
            <person name="Grum-Grzhimaylo A."/>
            <person name="Cardenas M.E."/>
            <person name="Lodge J.D."/>
            <person name="Laessoe T."/>
            <person name="Pedersen O."/>
            <person name="Smith M.E."/>
            <person name="Kuyper T.W."/>
            <person name="Franco-Molano E.A."/>
            <person name="Baroni T.J."/>
            <person name="Aanen D.K."/>
        </authorList>
    </citation>
    <scope>NUCLEOTIDE SEQUENCE</scope>
    <source>
        <strain evidence="2">AP01</strain>
        <tissue evidence="2">Mycelium</tissue>
    </source>
</reference>